<gene>
    <name evidence="2" type="ORF">PGTUg99_035140</name>
</gene>
<sequence length="93" mass="10453">MNSKSVTFLDFRSSDDMLPKNEWSIIDEKNEQPSEKPILTILTENQEEEIAVKEEEEEDPIVDDPDNSLGSNSDSKADDARVSESLIRNEPAG</sequence>
<dbReference type="AlphaFoldDB" id="A0A5B0MI06"/>
<protein>
    <submittedName>
        <fullName evidence="2">Uncharacterized protein</fullName>
    </submittedName>
</protein>
<feature type="compositionally biased region" description="Acidic residues" evidence="1">
    <location>
        <begin position="50"/>
        <end position="66"/>
    </location>
</feature>
<evidence type="ECO:0000313" key="2">
    <source>
        <dbReference type="EMBL" id="KAA1075694.1"/>
    </source>
</evidence>
<reference evidence="2 3" key="1">
    <citation type="submission" date="2019-05" db="EMBL/GenBank/DDBJ databases">
        <title>Emergence of the Ug99 lineage of the wheat stem rust pathogen through somatic hybridization.</title>
        <authorList>
            <person name="Li F."/>
            <person name="Upadhyaya N.M."/>
            <person name="Sperschneider J."/>
            <person name="Matny O."/>
            <person name="Nguyen-Phuc H."/>
            <person name="Mago R."/>
            <person name="Raley C."/>
            <person name="Miller M.E."/>
            <person name="Silverstein K.A.T."/>
            <person name="Henningsen E."/>
            <person name="Hirsch C.D."/>
            <person name="Visser B."/>
            <person name="Pretorius Z.A."/>
            <person name="Steffenson B.J."/>
            <person name="Schwessinger B."/>
            <person name="Dodds P.N."/>
            <person name="Figueroa M."/>
        </authorList>
    </citation>
    <scope>NUCLEOTIDE SEQUENCE [LARGE SCALE GENOMIC DNA]</scope>
    <source>
        <strain evidence="2 3">Ug99</strain>
    </source>
</reference>
<dbReference type="EMBL" id="VDEP01000472">
    <property type="protein sequence ID" value="KAA1075694.1"/>
    <property type="molecule type" value="Genomic_DNA"/>
</dbReference>
<evidence type="ECO:0000313" key="3">
    <source>
        <dbReference type="Proteomes" id="UP000325313"/>
    </source>
</evidence>
<feature type="region of interest" description="Disordered" evidence="1">
    <location>
        <begin position="50"/>
        <end position="93"/>
    </location>
</feature>
<accession>A0A5B0MI06</accession>
<evidence type="ECO:0000256" key="1">
    <source>
        <dbReference type="SAM" id="MobiDB-lite"/>
    </source>
</evidence>
<comment type="caution">
    <text evidence="2">The sequence shown here is derived from an EMBL/GenBank/DDBJ whole genome shotgun (WGS) entry which is preliminary data.</text>
</comment>
<organism evidence="2 3">
    <name type="scientific">Puccinia graminis f. sp. tritici</name>
    <dbReference type="NCBI Taxonomy" id="56615"/>
    <lineage>
        <taxon>Eukaryota</taxon>
        <taxon>Fungi</taxon>
        <taxon>Dikarya</taxon>
        <taxon>Basidiomycota</taxon>
        <taxon>Pucciniomycotina</taxon>
        <taxon>Pucciniomycetes</taxon>
        <taxon>Pucciniales</taxon>
        <taxon>Pucciniaceae</taxon>
        <taxon>Puccinia</taxon>
    </lineage>
</organism>
<name>A0A5B0MI06_PUCGR</name>
<dbReference type="Proteomes" id="UP000325313">
    <property type="component" value="Unassembled WGS sequence"/>
</dbReference>
<proteinExistence type="predicted"/>